<dbReference type="AlphaFoldDB" id="A0A1M7LQ34"/>
<evidence type="ECO:0000256" key="6">
    <source>
        <dbReference type="RuleBase" id="RU003983"/>
    </source>
</evidence>
<keyword evidence="5 6" id="KW-0482">Metalloprotease</keyword>
<proteinExistence type="inferred from homology"/>
<evidence type="ECO:0000259" key="8">
    <source>
        <dbReference type="Pfam" id="PF01435"/>
    </source>
</evidence>
<keyword evidence="2" id="KW-0479">Metal-binding</keyword>
<name>A0A1M7LQ34_9RHOB</name>
<protein>
    <submittedName>
        <fullName evidence="10">Peptidase family M48</fullName>
    </submittedName>
</protein>
<reference evidence="10 11" key="1">
    <citation type="submission" date="2016-11" db="EMBL/GenBank/DDBJ databases">
        <authorList>
            <person name="Varghese N."/>
            <person name="Submissions S."/>
        </authorList>
    </citation>
    <scope>NUCLEOTIDE SEQUENCE [LARGE SCALE GENOMIC DNA]</scope>
    <source>
        <strain evidence="10 11">DSM 28249</strain>
    </source>
</reference>
<dbReference type="InterPro" id="IPR051156">
    <property type="entry name" value="Mito/Outer_Membr_Metalloprot"/>
</dbReference>
<dbReference type="InterPro" id="IPR055518">
    <property type="entry name" value="DUF7092"/>
</dbReference>
<keyword evidence="7" id="KW-0812">Transmembrane</keyword>
<feature type="domain" description="DUF7092" evidence="9">
    <location>
        <begin position="4"/>
        <end position="92"/>
    </location>
</feature>
<dbReference type="InterPro" id="IPR001915">
    <property type="entry name" value="Peptidase_M48"/>
</dbReference>
<dbReference type="Pfam" id="PF01435">
    <property type="entry name" value="Peptidase_M48"/>
    <property type="match status" value="1"/>
</dbReference>
<dbReference type="GO" id="GO:0004222">
    <property type="term" value="F:metalloendopeptidase activity"/>
    <property type="evidence" value="ECO:0007669"/>
    <property type="project" value="InterPro"/>
</dbReference>
<evidence type="ECO:0000256" key="7">
    <source>
        <dbReference type="SAM" id="Phobius"/>
    </source>
</evidence>
<dbReference type="Pfam" id="PF23368">
    <property type="entry name" value="DUF7092"/>
    <property type="match status" value="1"/>
</dbReference>
<gene>
    <name evidence="10" type="ORF">SAMN05443432_1204</name>
</gene>
<feature type="domain" description="Peptidase M48" evidence="8">
    <location>
        <begin position="179"/>
        <end position="350"/>
    </location>
</feature>
<dbReference type="Gene3D" id="3.30.2010.10">
    <property type="entry name" value="Metalloproteases ('zincins'), catalytic domain"/>
    <property type="match status" value="1"/>
</dbReference>
<comment type="cofactor">
    <cofactor evidence="6">
        <name>Zn(2+)</name>
        <dbReference type="ChEBI" id="CHEBI:29105"/>
    </cofactor>
    <text evidence="6">Binds 1 zinc ion per subunit.</text>
</comment>
<dbReference type="RefSeq" id="WP_149781018.1">
    <property type="nucleotide sequence ID" value="NZ_FRCB01000020.1"/>
</dbReference>
<evidence type="ECO:0000256" key="5">
    <source>
        <dbReference type="ARBA" id="ARBA00023049"/>
    </source>
</evidence>
<evidence type="ECO:0000256" key="3">
    <source>
        <dbReference type="ARBA" id="ARBA00022801"/>
    </source>
</evidence>
<keyword evidence="7" id="KW-1133">Transmembrane helix</keyword>
<feature type="transmembrane region" description="Helical" evidence="7">
    <location>
        <begin position="111"/>
        <end position="130"/>
    </location>
</feature>
<sequence>MPGVAARYFDGQSAGRHEVELVLDEVGGQLVFDGPTLGDGPHHWPFARLRTQRDQARKGGLTLMLHAATDDEAPRDPARLTLNDPGSIARLRRLCPDLDKRDLHPGTWGRIVRRGALAVAAVGLILFVILPRMADTMADLIPIEREIAFGKAVTAQLEQALGAGREDGLTCDDPAGHAALARMLVRLTEGRDLQYDLQLRVFDHEMVNAFAAPGGQVVILRGLLDEASGPDAVAAVLAHEIGHVERRDATRHALRAAGSAGILSMVLGDVTGGAFAVFLGEQLIQSSYSREAETRADQFALEMLNAARVDSAGMAEFFDHLGEMEGGGLRLPEYLASHPPSADRAEAARRNADVQGATMPALGDQDWQALKTICD</sequence>
<evidence type="ECO:0000256" key="1">
    <source>
        <dbReference type="ARBA" id="ARBA00022670"/>
    </source>
</evidence>
<accession>A0A1M7LQ34</accession>
<dbReference type="CDD" id="cd07332">
    <property type="entry name" value="M48C_Oma1_like"/>
    <property type="match status" value="1"/>
</dbReference>
<comment type="similarity">
    <text evidence="6">Belongs to the peptidase M48 family.</text>
</comment>
<evidence type="ECO:0000313" key="10">
    <source>
        <dbReference type="EMBL" id="SHM80285.1"/>
    </source>
</evidence>
<dbReference type="Proteomes" id="UP000322545">
    <property type="component" value="Unassembled WGS sequence"/>
</dbReference>
<dbReference type="GO" id="GO:0051603">
    <property type="term" value="P:proteolysis involved in protein catabolic process"/>
    <property type="evidence" value="ECO:0007669"/>
    <property type="project" value="TreeGrafter"/>
</dbReference>
<dbReference type="PANTHER" id="PTHR22726">
    <property type="entry name" value="METALLOENDOPEPTIDASE OMA1"/>
    <property type="match status" value="1"/>
</dbReference>
<evidence type="ECO:0000256" key="4">
    <source>
        <dbReference type="ARBA" id="ARBA00022833"/>
    </source>
</evidence>
<keyword evidence="11" id="KW-1185">Reference proteome</keyword>
<keyword evidence="1 6" id="KW-0645">Protease</keyword>
<evidence type="ECO:0000259" key="9">
    <source>
        <dbReference type="Pfam" id="PF23368"/>
    </source>
</evidence>
<organism evidence="10 11">
    <name type="scientific">Roseovarius litoreus</name>
    <dbReference type="NCBI Taxonomy" id="1155722"/>
    <lineage>
        <taxon>Bacteria</taxon>
        <taxon>Pseudomonadati</taxon>
        <taxon>Pseudomonadota</taxon>
        <taxon>Alphaproteobacteria</taxon>
        <taxon>Rhodobacterales</taxon>
        <taxon>Roseobacteraceae</taxon>
        <taxon>Roseovarius</taxon>
    </lineage>
</organism>
<evidence type="ECO:0000313" key="11">
    <source>
        <dbReference type="Proteomes" id="UP000322545"/>
    </source>
</evidence>
<keyword evidence="7" id="KW-0472">Membrane</keyword>
<keyword evidence="4 6" id="KW-0862">Zinc</keyword>
<dbReference type="GO" id="GO:0016020">
    <property type="term" value="C:membrane"/>
    <property type="evidence" value="ECO:0007669"/>
    <property type="project" value="TreeGrafter"/>
</dbReference>
<evidence type="ECO:0000256" key="2">
    <source>
        <dbReference type="ARBA" id="ARBA00022723"/>
    </source>
</evidence>
<dbReference type="EMBL" id="FRCB01000020">
    <property type="protein sequence ID" value="SHM80285.1"/>
    <property type="molecule type" value="Genomic_DNA"/>
</dbReference>
<keyword evidence="3 6" id="KW-0378">Hydrolase</keyword>
<dbReference type="GO" id="GO:0046872">
    <property type="term" value="F:metal ion binding"/>
    <property type="evidence" value="ECO:0007669"/>
    <property type="project" value="UniProtKB-KW"/>
</dbReference>
<dbReference type="PANTHER" id="PTHR22726:SF1">
    <property type="entry name" value="METALLOENDOPEPTIDASE OMA1, MITOCHONDRIAL"/>
    <property type="match status" value="1"/>
</dbReference>